<dbReference type="Gene3D" id="3.60.10.10">
    <property type="entry name" value="Endonuclease/exonuclease/phosphatase"/>
    <property type="match status" value="1"/>
</dbReference>
<evidence type="ECO:0000313" key="1">
    <source>
        <dbReference type="EMBL" id="MCH85516.1"/>
    </source>
</evidence>
<comment type="caution">
    <text evidence="1">The sequence shown here is derived from an EMBL/GenBank/DDBJ whole genome shotgun (WGS) entry which is preliminary data.</text>
</comment>
<accession>A0A392MDH4</accession>
<dbReference type="Proteomes" id="UP000265520">
    <property type="component" value="Unassembled WGS sequence"/>
</dbReference>
<dbReference type="GO" id="GO:0004527">
    <property type="term" value="F:exonuclease activity"/>
    <property type="evidence" value="ECO:0007669"/>
    <property type="project" value="UniProtKB-KW"/>
</dbReference>
<evidence type="ECO:0000313" key="2">
    <source>
        <dbReference type="Proteomes" id="UP000265520"/>
    </source>
</evidence>
<sequence>MPVKDTLRQNEWRLTGQRRESWNILRMLSQQSHLPWCIIGDFNDILTTEDKRGHAPHPRWLLNGFRQAISDCDFIDTSIQGHAYTWARRLGHEDVVEERLDRLLVSQSWMNMFPHSSISFRERLAMEPNIENVVLNGYFTALKSLTNGDASLEENTKKILRGVRKELKSFNLLPTILLMVKL</sequence>
<reference evidence="1 2" key="1">
    <citation type="journal article" date="2018" name="Front. Plant Sci.">
        <title>Red Clover (Trifolium pratense) and Zigzag Clover (T. medium) - A Picture of Genomic Similarities and Differences.</title>
        <authorList>
            <person name="Dluhosova J."/>
            <person name="Istvanek J."/>
            <person name="Nedelnik J."/>
            <person name="Repkova J."/>
        </authorList>
    </citation>
    <scope>NUCLEOTIDE SEQUENCE [LARGE SCALE GENOMIC DNA]</scope>
    <source>
        <strain evidence="2">cv. 10/8</strain>
        <tissue evidence="1">Leaf</tissue>
    </source>
</reference>
<dbReference type="SUPFAM" id="SSF56219">
    <property type="entry name" value="DNase I-like"/>
    <property type="match status" value="1"/>
</dbReference>
<name>A0A392MDH4_9FABA</name>
<dbReference type="PANTHER" id="PTHR33710:SF71">
    <property type="entry name" value="ENDONUCLEASE_EXONUCLEASE_PHOSPHATASE DOMAIN-CONTAINING PROTEIN"/>
    <property type="match status" value="1"/>
</dbReference>
<dbReference type="InterPro" id="IPR036691">
    <property type="entry name" value="Endo/exonu/phosph_ase_sf"/>
</dbReference>
<dbReference type="EMBL" id="LXQA010008649">
    <property type="protein sequence ID" value="MCH85516.1"/>
    <property type="molecule type" value="Genomic_DNA"/>
</dbReference>
<dbReference type="AlphaFoldDB" id="A0A392MDH4"/>
<protein>
    <submittedName>
        <fullName evidence="1">Endonuclease/exonuclease/phosphatase family protein</fullName>
    </submittedName>
</protein>
<keyword evidence="1" id="KW-0540">Nuclease</keyword>
<gene>
    <name evidence="1" type="ORF">A2U01_0006362</name>
</gene>
<keyword evidence="1" id="KW-0378">Hydrolase</keyword>
<dbReference type="PANTHER" id="PTHR33710">
    <property type="entry name" value="BNAC02G09200D PROTEIN"/>
    <property type="match status" value="1"/>
</dbReference>
<proteinExistence type="predicted"/>
<keyword evidence="2" id="KW-1185">Reference proteome</keyword>
<organism evidence="1 2">
    <name type="scientific">Trifolium medium</name>
    <dbReference type="NCBI Taxonomy" id="97028"/>
    <lineage>
        <taxon>Eukaryota</taxon>
        <taxon>Viridiplantae</taxon>
        <taxon>Streptophyta</taxon>
        <taxon>Embryophyta</taxon>
        <taxon>Tracheophyta</taxon>
        <taxon>Spermatophyta</taxon>
        <taxon>Magnoliopsida</taxon>
        <taxon>eudicotyledons</taxon>
        <taxon>Gunneridae</taxon>
        <taxon>Pentapetalae</taxon>
        <taxon>rosids</taxon>
        <taxon>fabids</taxon>
        <taxon>Fabales</taxon>
        <taxon>Fabaceae</taxon>
        <taxon>Papilionoideae</taxon>
        <taxon>50 kb inversion clade</taxon>
        <taxon>NPAAA clade</taxon>
        <taxon>Hologalegina</taxon>
        <taxon>IRL clade</taxon>
        <taxon>Trifolieae</taxon>
        <taxon>Trifolium</taxon>
    </lineage>
</organism>
<keyword evidence="1" id="KW-0255">Endonuclease</keyword>
<keyword evidence="1" id="KW-0269">Exonuclease</keyword>
<dbReference type="GO" id="GO:0004519">
    <property type="term" value="F:endonuclease activity"/>
    <property type="evidence" value="ECO:0007669"/>
    <property type="project" value="UniProtKB-KW"/>
</dbReference>